<dbReference type="AlphaFoldDB" id="A0A3G2R3X8"/>
<protein>
    <submittedName>
        <fullName evidence="3">YbgC/FadM family acyl-CoA thioesterase</fullName>
        <ecNumber evidence="3">3.1.2.-</ecNumber>
    </submittedName>
</protein>
<reference evidence="3 4" key="1">
    <citation type="submission" date="2018-10" db="EMBL/GenBank/DDBJ databases">
        <authorList>
            <person name="Zhang X."/>
        </authorList>
    </citation>
    <scope>NUCLEOTIDE SEQUENCE [LARGE SCALE GENOMIC DNA]</scope>
    <source>
        <strain evidence="3 4">SK-G1</strain>
    </source>
</reference>
<dbReference type="NCBIfam" id="TIGR00051">
    <property type="entry name" value="YbgC/FadM family acyl-CoA thioesterase"/>
    <property type="match status" value="1"/>
</dbReference>
<evidence type="ECO:0000256" key="2">
    <source>
        <dbReference type="ARBA" id="ARBA00022801"/>
    </source>
</evidence>
<keyword evidence="2 3" id="KW-0378">Hydrolase</keyword>
<dbReference type="EMBL" id="CP033169">
    <property type="protein sequence ID" value="AYO30173.1"/>
    <property type="molecule type" value="Genomic_DNA"/>
</dbReference>
<proteinExistence type="inferred from homology"/>
<accession>A0A3G2R3X8</accession>
<dbReference type="PANTHER" id="PTHR31793">
    <property type="entry name" value="4-HYDROXYBENZOYL-COA THIOESTERASE FAMILY MEMBER"/>
    <property type="match status" value="1"/>
</dbReference>
<dbReference type="CDD" id="cd00586">
    <property type="entry name" value="4HBT"/>
    <property type="match status" value="1"/>
</dbReference>
<dbReference type="Proteomes" id="UP000280960">
    <property type="component" value="Chromosome"/>
</dbReference>
<dbReference type="InterPro" id="IPR050563">
    <property type="entry name" value="4-hydroxybenzoyl-CoA_TE"/>
</dbReference>
<dbReference type="GO" id="GO:0047617">
    <property type="term" value="F:fatty acyl-CoA hydrolase activity"/>
    <property type="evidence" value="ECO:0007669"/>
    <property type="project" value="TreeGrafter"/>
</dbReference>
<dbReference type="RefSeq" id="WP_120767540.1">
    <property type="nucleotide sequence ID" value="NZ_CP033169.1"/>
</dbReference>
<evidence type="ECO:0000313" key="4">
    <source>
        <dbReference type="Proteomes" id="UP000280960"/>
    </source>
</evidence>
<dbReference type="InterPro" id="IPR006684">
    <property type="entry name" value="YbgC/YbaW"/>
</dbReference>
<dbReference type="SUPFAM" id="SSF54637">
    <property type="entry name" value="Thioesterase/thiol ester dehydrase-isomerase"/>
    <property type="match status" value="1"/>
</dbReference>
<dbReference type="EC" id="3.1.2.-" evidence="3"/>
<evidence type="ECO:0000256" key="1">
    <source>
        <dbReference type="ARBA" id="ARBA00005953"/>
    </source>
</evidence>
<evidence type="ECO:0000313" key="3">
    <source>
        <dbReference type="EMBL" id="AYO30173.1"/>
    </source>
</evidence>
<gene>
    <name evidence="3" type="ORF">D2962_05690</name>
</gene>
<comment type="similarity">
    <text evidence="1">Belongs to the 4-hydroxybenzoyl-CoA thioesterase family.</text>
</comment>
<keyword evidence="4" id="KW-1185">Reference proteome</keyword>
<sequence>MDTIDTTVSVRYAETDQMGVVYYANYLVFFEVGRNVYFNSIGSSYVDMEREGVYFPVIESHCVYRHPARYGDNIVIKTAVAGMKPTRVKIVYEILRSKDNLLLAQGYTEHAFMSKEGRPLNISKTHPHVWEKLKKVVS</sequence>
<dbReference type="PIRSF" id="PIRSF003230">
    <property type="entry name" value="YbgC"/>
    <property type="match status" value="1"/>
</dbReference>
<name>A0A3G2R3X8_9FIRM</name>
<dbReference type="Gene3D" id="3.10.129.10">
    <property type="entry name" value="Hotdog Thioesterase"/>
    <property type="match status" value="1"/>
</dbReference>
<dbReference type="InterPro" id="IPR029069">
    <property type="entry name" value="HotDog_dom_sf"/>
</dbReference>
<dbReference type="KEGG" id="bacg:D2962_05690"/>
<organism evidence="3 4">
    <name type="scientific">Biomaibacter acetigenes</name>
    <dbReference type="NCBI Taxonomy" id="2316383"/>
    <lineage>
        <taxon>Bacteria</taxon>
        <taxon>Bacillati</taxon>
        <taxon>Bacillota</taxon>
        <taxon>Clostridia</taxon>
        <taxon>Thermosediminibacterales</taxon>
        <taxon>Tepidanaerobacteraceae</taxon>
        <taxon>Biomaibacter</taxon>
    </lineage>
</organism>
<dbReference type="PANTHER" id="PTHR31793:SF27">
    <property type="entry name" value="NOVEL THIOESTERASE SUPERFAMILY DOMAIN AND SAPOSIN A-TYPE DOMAIN CONTAINING PROTEIN (0610012H03RIK)"/>
    <property type="match status" value="1"/>
</dbReference>
<dbReference type="Pfam" id="PF13279">
    <property type="entry name" value="4HBT_2"/>
    <property type="match status" value="1"/>
</dbReference>